<name>A0A921RIT3_SORBI</name>
<dbReference type="Pfam" id="PF01453">
    <property type="entry name" value="B_lectin"/>
    <property type="match status" value="1"/>
</dbReference>
<dbReference type="EMBL" id="CM027682">
    <property type="protein sequence ID" value="KAG0541079.1"/>
    <property type="molecule type" value="Genomic_DNA"/>
</dbReference>
<comment type="catalytic activity">
    <reaction evidence="6">
        <text>L-seryl-[protein] + ATP = O-phospho-L-seryl-[protein] + ADP + H(+)</text>
        <dbReference type="Rhea" id="RHEA:17989"/>
        <dbReference type="Rhea" id="RHEA-COMP:9863"/>
        <dbReference type="Rhea" id="RHEA-COMP:11604"/>
        <dbReference type="ChEBI" id="CHEBI:15378"/>
        <dbReference type="ChEBI" id="CHEBI:29999"/>
        <dbReference type="ChEBI" id="CHEBI:30616"/>
        <dbReference type="ChEBI" id="CHEBI:83421"/>
        <dbReference type="ChEBI" id="CHEBI:456216"/>
        <dbReference type="EC" id="2.7.11.1"/>
    </reaction>
</comment>
<feature type="signal peptide" evidence="7">
    <location>
        <begin position="1"/>
        <end position="21"/>
    </location>
</feature>
<comment type="caution">
    <text evidence="9">The sequence shown here is derived from an EMBL/GenBank/DDBJ whole genome shotgun (WGS) entry which is preliminary data.</text>
</comment>
<dbReference type="SMART" id="SM00108">
    <property type="entry name" value="B_lectin"/>
    <property type="match status" value="1"/>
</dbReference>
<proteinExistence type="predicted"/>
<dbReference type="AlphaFoldDB" id="A0A921RIT3"/>
<evidence type="ECO:0000313" key="10">
    <source>
        <dbReference type="Proteomes" id="UP000807115"/>
    </source>
</evidence>
<dbReference type="Proteomes" id="UP000807115">
    <property type="component" value="Chromosome 3"/>
</dbReference>
<dbReference type="GO" id="GO:0004674">
    <property type="term" value="F:protein serine/threonine kinase activity"/>
    <property type="evidence" value="ECO:0007669"/>
    <property type="project" value="UniProtKB-EC"/>
</dbReference>
<dbReference type="PANTHER" id="PTHR47976">
    <property type="entry name" value="G-TYPE LECTIN S-RECEPTOR-LIKE SERINE/THREONINE-PROTEIN KINASE SD2-5"/>
    <property type="match status" value="1"/>
</dbReference>
<gene>
    <name evidence="9" type="ORF">BDA96_03G465200</name>
</gene>
<dbReference type="GO" id="GO:0016020">
    <property type="term" value="C:membrane"/>
    <property type="evidence" value="ECO:0007669"/>
    <property type="project" value="UniProtKB-SubCell"/>
</dbReference>
<evidence type="ECO:0000256" key="4">
    <source>
        <dbReference type="ARBA" id="ARBA00023170"/>
    </source>
</evidence>
<evidence type="ECO:0000256" key="3">
    <source>
        <dbReference type="ARBA" id="ARBA00022729"/>
    </source>
</evidence>
<organism evidence="9 10">
    <name type="scientific">Sorghum bicolor</name>
    <name type="common">Sorghum</name>
    <name type="synonym">Sorghum vulgare</name>
    <dbReference type="NCBI Taxonomy" id="4558"/>
    <lineage>
        <taxon>Eukaryota</taxon>
        <taxon>Viridiplantae</taxon>
        <taxon>Streptophyta</taxon>
        <taxon>Embryophyta</taxon>
        <taxon>Tracheophyta</taxon>
        <taxon>Spermatophyta</taxon>
        <taxon>Magnoliopsida</taxon>
        <taxon>Liliopsida</taxon>
        <taxon>Poales</taxon>
        <taxon>Poaceae</taxon>
        <taxon>PACMAD clade</taxon>
        <taxon>Panicoideae</taxon>
        <taxon>Andropogonodae</taxon>
        <taxon>Andropogoneae</taxon>
        <taxon>Sorghinae</taxon>
        <taxon>Sorghum</taxon>
    </lineage>
</organism>
<evidence type="ECO:0000259" key="8">
    <source>
        <dbReference type="PROSITE" id="PS50927"/>
    </source>
</evidence>
<accession>A0A921RIT3</accession>
<dbReference type="GO" id="GO:0051707">
    <property type="term" value="P:response to other organism"/>
    <property type="evidence" value="ECO:0007669"/>
    <property type="project" value="UniProtKB-ARBA"/>
</dbReference>
<reference evidence="9" key="1">
    <citation type="journal article" date="2019" name="BMC Genomics">
        <title>A new reference genome for Sorghum bicolor reveals high levels of sequence similarity between sweet and grain genotypes: implications for the genetics of sugar metabolism.</title>
        <authorList>
            <person name="Cooper E.A."/>
            <person name="Brenton Z.W."/>
            <person name="Flinn B.S."/>
            <person name="Jenkins J."/>
            <person name="Shu S."/>
            <person name="Flowers D."/>
            <person name="Luo F."/>
            <person name="Wang Y."/>
            <person name="Xia P."/>
            <person name="Barry K."/>
            <person name="Daum C."/>
            <person name="Lipzen A."/>
            <person name="Yoshinaga Y."/>
            <person name="Schmutz J."/>
            <person name="Saski C."/>
            <person name="Vermerris W."/>
            <person name="Kresovich S."/>
        </authorList>
    </citation>
    <scope>NUCLEOTIDE SEQUENCE</scope>
</reference>
<feature type="chain" id="PRO_5036895764" description="non-specific serine/threonine protein kinase" evidence="7">
    <location>
        <begin position="22"/>
        <end position="355"/>
    </location>
</feature>
<sequence length="355" mass="37613">MALALSLSLSLLLVGGVAVRAQPFDYPTAKPSTRWANTDASLPHHVTYADGSVARAALLRLNPAGYGPSYAFGFFCTNHQAPPCAEFLLAVAVVYCNSGGLMTSVVAGIPQVVWSANRGQPVGEGASAELTAAGDLVLRSSTGAVVWSSGTVGRSVAGMAITRDGNLVLLDARNATVWQSFDHPTDALLVGQSLRAGARLVANSSAANWSASRLYLTVADDSLSAYVDAKPPQRYYHLGFSKAAGAYATYANGSLAVFDPAAPAASTPPLATIQLPEVGAGTVQYIRRCCRWRRRGRRWCTTTPPCISRCGPRVVRQPDFSVSGGGVDYCCLGLRTFPVQDCDERYVRIKFVFSP</sequence>
<evidence type="ECO:0000313" key="9">
    <source>
        <dbReference type="EMBL" id="KAG0541079.1"/>
    </source>
</evidence>
<dbReference type="EC" id="2.7.11.1" evidence="2"/>
<evidence type="ECO:0000256" key="1">
    <source>
        <dbReference type="ARBA" id="ARBA00004479"/>
    </source>
</evidence>
<feature type="domain" description="Bulb-type lectin" evidence="8">
    <location>
        <begin position="50"/>
        <end position="182"/>
    </location>
</feature>
<evidence type="ECO:0000256" key="7">
    <source>
        <dbReference type="SAM" id="SignalP"/>
    </source>
</evidence>
<evidence type="ECO:0000256" key="2">
    <source>
        <dbReference type="ARBA" id="ARBA00012513"/>
    </source>
</evidence>
<reference evidence="9" key="2">
    <citation type="submission" date="2020-10" db="EMBL/GenBank/DDBJ databases">
        <authorList>
            <person name="Cooper E.A."/>
            <person name="Brenton Z.W."/>
            <person name="Flinn B.S."/>
            <person name="Jenkins J."/>
            <person name="Shu S."/>
            <person name="Flowers D."/>
            <person name="Luo F."/>
            <person name="Wang Y."/>
            <person name="Xia P."/>
            <person name="Barry K."/>
            <person name="Daum C."/>
            <person name="Lipzen A."/>
            <person name="Yoshinaga Y."/>
            <person name="Schmutz J."/>
            <person name="Saski C."/>
            <person name="Vermerris W."/>
            <person name="Kresovich S."/>
        </authorList>
    </citation>
    <scope>NUCLEOTIDE SEQUENCE</scope>
</reference>
<evidence type="ECO:0000256" key="5">
    <source>
        <dbReference type="ARBA" id="ARBA00047899"/>
    </source>
</evidence>
<dbReference type="CDD" id="cd00028">
    <property type="entry name" value="B_lectin"/>
    <property type="match status" value="1"/>
</dbReference>
<protein>
    <recommendedName>
        <fullName evidence="2">non-specific serine/threonine protein kinase</fullName>
        <ecNumber evidence="2">2.7.11.1</ecNumber>
    </recommendedName>
</protein>
<comment type="subcellular location">
    <subcellularLocation>
        <location evidence="1">Membrane</location>
        <topology evidence="1">Single-pass type I membrane protein</topology>
    </subcellularLocation>
</comment>
<comment type="catalytic activity">
    <reaction evidence="5">
        <text>L-threonyl-[protein] + ATP = O-phospho-L-threonyl-[protein] + ADP + H(+)</text>
        <dbReference type="Rhea" id="RHEA:46608"/>
        <dbReference type="Rhea" id="RHEA-COMP:11060"/>
        <dbReference type="Rhea" id="RHEA-COMP:11605"/>
        <dbReference type="ChEBI" id="CHEBI:15378"/>
        <dbReference type="ChEBI" id="CHEBI:30013"/>
        <dbReference type="ChEBI" id="CHEBI:30616"/>
        <dbReference type="ChEBI" id="CHEBI:61977"/>
        <dbReference type="ChEBI" id="CHEBI:456216"/>
        <dbReference type="EC" id="2.7.11.1"/>
    </reaction>
</comment>
<dbReference type="FunFam" id="2.90.10.30:FF:000003">
    <property type="entry name" value="Os04g0303100 protein"/>
    <property type="match status" value="1"/>
</dbReference>
<dbReference type="PROSITE" id="PS50927">
    <property type="entry name" value="BULB_LECTIN"/>
    <property type="match status" value="1"/>
</dbReference>
<dbReference type="InterPro" id="IPR001480">
    <property type="entry name" value="Bulb-type_lectin_dom"/>
</dbReference>
<evidence type="ECO:0000256" key="6">
    <source>
        <dbReference type="ARBA" id="ARBA00048679"/>
    </source>
</evidence>
<dbReference type="SUPFAM" id="SSF51110">
    <property type="entry name" value="alpha-D-mannose-specific plant lectins"/>
    <property type="match status" value="1"/>
</dbReference>
<dbReference type="Gene3D" id="2.90.10.30">
    <property type="match status" value="1"/>
</dbReference>
<dbReference type="InterPro" id="IPR051343">
    <property type="entry name" value="G-type_lectin_kinases/EP1-like"/>
</dbReference>
<keyword evidence="3 7" id="KW-0732">Signal</keyword>
<dbReference type="PANTHER" id="PTHR47976:SF112">
    <property type="entry name" value="BULB-TYPE LECTIN DOMAIN-CONTAINING PROTEIN"/>
    <property type="match status" value="1"/>
</dbReference>
<keyword evidence="4" id="KW-0675">Receptor</keyword>
<dbReference type="InterPro" id="IPR036426">
    <property type="entry name" value="Bulb-type_lectin_dom_sf"/>
</dbReference>